<name>A0A7Y6F522_9ACTN</name>
<dbReference type="Proteomes" id="UP000540128">
    <property type="component" value="Unassembled WGS sequence"/>
</dbReference>
<organism evidence="1 2">
    <name type="scientific">Streptomyces odorifer</name>
    <dbReference type="NCBI Taxonomy" id="53450"/>
    <lineage>
        <taxon>Bacteria</taxon>
        <taxon>Bacillati</taxon>
        <taxon>Actinomycetota</taxon>
        <taxon>Actinomycetes</taxon>
        <taxon>Kitasatosporales</taxon>
        <taxon>Streptomycetaceae</taxon>
        <taxon>Streptomyces</taxon>
        <taxon>Streptomyces albidoflavus group</taxon>
    </lineage>
</organism>
<accession>A0A7Y6F522</accession>
<comment type="caution">
    <text evidence="1">The sequence shown here is derived from an EMBL/GenBank/DDBJ whole genome shotgun (WGS) entry which is preliminary data.</text>
</comment>
<proteinExistence type="predicted"/>
<gene>
    <name evidence="1" type="ORF">G6W59_27525</name>
</gene>
<dbReference type="EMBL" id="JAANNT010000035">
    <property type="protein sequence ID" value="NUV31996.1"/>
    <property type="molecule type" value="Genomic_DNA"/>
</dbReference>
<protein>
    <submittedName>
        <fullName evidence="1">Uncharacterized protein</fullName>
    </submittedName>
</protein>
<sequence>MQGEDHEGGDVLGVFATREAARGEFIAAARRLHFEIDGAEERKDGSLHLHAGCDWLSLTPHAVATAEAIEAGESR</sequence>
<reference evidence="1 2" key="1">
    <citation type="submission" date="2020-03" db="EMBL/GenBank/DDBJ databases">
        <title>Complete genome sequence of sixteen Streptomyces strains facilitates identification of candidate genes involved in plant growth-promotion in grain legumes and cereals.</title>
        <authorList>
            <person name="Gopalakrishnan S."/>
            <person name="Thakur V."/>
            <person name="Saxena R."/>
            <person name="Vadlamudi S."/>
            <person name="Purohit S."/>
            <person name="Kumar V."/>
            <person name="Rathore A."/>
            <person name="Chitikineni A."/>
            <person name="Varshney R.K."/>
        </authorList>
    </citation>
    <scope>NUCLEOTIDE SEQUENCE [LARGE SCALE GENOMIC DNA]</scope>
    <source>
        <strain evidence="1 2">KAI-180</strain>
    </source>
</reference>
<keyword evidence="2" id="KW-1185">Reference proteome</keyword>
<evidence type="ECO:0000313" key="2">
    <source>
        <dbReference type="Proteomes" id="UP000540128"/>
    </source>
</evidence>
<evidence type="ECO:0000313" key="1">
    <source>
        <dbReference type="EMBL" id="NUV31996.1"/>
    </source>
</evidence>
<dbReference type="AlphaFoldDB" id="A0A7Y6F522"/>